<proteinExistence type="inferred from homology"/>
<comment type="caution">
    <text evidence="5">The sequence shown here is derived from an EMBL/GenBank/DDBJ whole genome shotgun (WGS) entry which is preliminary data.</text>
</comment>
<accession>A0A2N0AP51</accession>
<dbReference type="EMBL" id="NPDX01000001">
    <property type="protein sequence ID" value="PJZ86088.1"/>
    <property type="molecule type" value="Genomic_DNA"/>
</dbReference>
<dbReference type="InterPro" id="IPR011095">
    <property type="entry name" value="Dala_Dala_lig_C"/>
</dbReference>
<reference evidence="5 6" key="1">
    <citation type="submission" date="2017-07" db="EMBL/GenBank/DDBJ databases">
        <title>Leptospira spp. isolated from tropical soils.</title>
        <authorList>
            <person name="Thibeaux R."/>
            <person name="Iraola G."/>
            <person name="Ferres I."/>
            <person name="Bierque E."/>
            <person name="Girault D."/>
            <person name="Soupe-Gilbert M.-E."/>
            <person name="Picardeau M."/>
            <person name="Goarant C."/>
        </authorList>
    </citation>
    <scope>NUCLEOTIDE SEQUENCE [LARGE SCALE GENOMIC DNA]</scope>
    <source>
        <strain evidence="5 6">FH2-B-A1</strain>
    </source>
</reference>
<dbReference type="InterPro" id="IPR013815">
    <property type="entry name" value="ATP_grasp_subdomain_1"/>
</dbReference>
<feature type="domain" description="ATP-grasp" evidence="4">
    <location>
        <begin position="114"/>
        <end position="311"/>
    </location>
</feature>
<dbReference type="Pfam" id="PF07478">
    <property type="entry name" value="Dala_Dala_lig_C"/>
    <property type="match status" value="1"/>
</dbReference>
<sequence length="331" mass="37468">MKRTVILACDVYDPNTPELSKEWESEETIQKMETTIQGLGYDVAVLSNPTEITSVLCNIPVGERSRWMVWNLVEGYQSPNREAYIPALCEYLAIPHTGSSAAVQTLTLDKYKTKLFLKSFGIPTANFWLVDDWKQKPPGPFPIFVKPNGEGSSLGIGEKNLIQTTSDWEELIPNLLNKYNPLLVESYLSGRELTIGVIGNKGSYMATVPAFVDYPGFVYSDLVKSKESFVESLDFLVPVELSNSLQTYALQIANILESSGYIRIDFKMENDFPFLLEVNATPGFSSIYSTLPLLWEKSGRSYSELLNHCLELGFLEFQHHHRYKYAKDRNL</sequence>
<organism evidence="5 6">
    <name type="scientific">Leptospira harrisiae</name>
    <dbReference type="NCBI Taxonomy" id="2023189"/>
    <lineage>
        <taxon>Bacteria</taxon>
        <taxon>Pseudomonadati</taxon>
        <taxon>Spirochaetota</taxon>
        <taxon>Spirochaetia</taxon>
        <taxon>Leptospirales</taxon>
        <taxon>Leptospiraceae</taxon>
        <taxon>Leptospira</taxon>
    </lineage>
</organism>
<dbReference type="PROSITE" id="PS50975">
    <property type="entry name" value="ATP_GRASP"/>
    <property type="match status" value="1"/>
</dbReference>
<dbReference type="RefSeq" id="WP_100742987.1">
    <property type="nucleotide sequence ID" value="NZ_NPDW01000001.1"/>
</dbReference>
<dbReference type="SUPFAM" id="SSF56059">
    <property type="entry name" value="Glutathione synthetase ATP-binding domain-like"/>
    <property type="match status" value="1"/>
</dbReference>
<keyword evidence="3" id="KW-0067">ATP-binding</keyword>
<keyword evidence="3" id="KW-0547">Nucleotide-binding</keyword>
<evidence type="ECO:0000259" key="4">
    <source>
        <dbReference type="PROSITE" id="PS50975"/>
    </source>
</evidence>
<evidence type="ECO:0000256" key="2">
    <source>
        <dbReference type="ARBA" id="ARBA00022598"/>
    </source>
</evidence>
<dbReference type="OrthoDB" id="9813261at2"/>
<protein>
    <submittedName>
        <fullName evidence="5">D-alanine--D-alanine ligase</fullName>
    </submittedName>
</protein>
<dbReference type="Gene3D" id="3.30.1490.20">
    <property type="entry name" value="ATP-grasp fold, A domain"/>
    <property type="match status" value="1"/>
</dbReference>
<evidence type="ECO:0000256" key="1">
    <source>
        <dbReference type="ARBA" id="ARBA00010871"/>
    </source>
</evidence>
<dbReference type="PANTHER" id="PTHR23132">
    <property type="entry name" value="D-ALANINE--D-ALANINE LIGASE"/>
    <property type="match status" value="1"/>
</dbReference>
<evidence type="ECO:0000313" key="5">
    <source>
        <dbReference type="EMBL" id="PJZ86088.1"/>
    </source>
</evidence>
<dbReference type="PANTHER" id="PTHR23132:SF23">
    <property type="entry name" value="D-ALANINE--D-ALANINE LIGASE B"/>
    <property type="match status" value="1"/>
</dbReference>
<dbReference type="InterPro" id="IPR011761">
    <property type="entry name" value="ATP-grasp"/>
</dbReference>
<dbReference type="GO" id="GO:0005524">
    <property type="term" value="F:ATP binding"/>
    <property type="evidence" value="ECO:0007669"/>
    <property type="project" value="UniProtKB-UniRule"/>
</dbReference>
<dbReference type="GO" id="GO:0008716">
    <property type="term" value="F:D-alanine-D-alanine ligase activity"/>
    <property type="evidence" value="ECO:0007669"/>
    <property type="project" value="InterPro"/>
</dbReference>
<gene>
    <name evidence="5" type="ORF">CH364_07900</name>
</gene>
<dbReference type="GO" id="GO:0046872">
    <property type="term" value="F:metal ion binding"/>
    <property type="evidence" value="ECO:0007669"/>
    <property type="project" value="InterPro"/>
</dbReference>
<comment type="similarity">
    <text evidence="1">Belongs to the D-alanine--D-alanine ligase family.</text>
</comment>
<keyword evidence="2 5" id="KW-0436">Ligase</keyword>
<dbReference type="Proteomes" id="UP000232145">
    <property type="component" value="Unassembled WGS sequence"/>
</dbReference>
<dbReference type="Gene3D" id="3.30.470.20">
    <property type="entry name" value="ATP-grasp fold, B domain"/>
    <property type="match status" value="1"/>
</dbReference>
<name>A0A2N0AP51_9LEPT</name>
<evidence type="ECO:0000256" key="3">
    <source>
        <dbReference type="PROSITE-ProRule" id="PRU00409"/>
    </source>
</evidence>
<keyword evidence="6" id="KW-1185">Reference proteome</keyword>
<evidence type="ECO:0000313" key="6">
    <source>
        <dbReference type="Proteomes" id="UP000232145"/>
    </source>
</evidence>
<dbReference type="AlphaFoldDB" id="A0A2N0AP51"/>